<evidence type="ECO:0000313" key="2">
    <source>
        <dbReference type="Proteomes" id="UP001156641"/>
    </source>
</evidence>
<proteinExistence type="predicted"/>
<dbReference type="Proteomes" id="UP001156641">
    <property type="component" value="Unassembled WGS sequence"/>
</dbReference>
<organism evidence="1 2">
    <name type="scientific">Acidocella aquatica</name>
    <dbReference type="NCBI Taxonomy" id="1922313"/>
    <lineage>
        <taxon>Bacteria</taxon>
        <taxon>Pseudomonadati</taxon>
        <taxon>Pseudomonadota</taxon>
        <taxon>Alphaproteobacteria</taxon>
        <taxon>Acetobacterales</taxon>
        <taxon>Acidocellaceae</taxon>
        <taxon>Acidocella</taxon>
    </lineage>
</organism>
<evidence type="ECO:0000313" key="1">
    <source>
        <dbReference type="EMBL" id="GLR67562.1"/>
    </source>
</evidence>
<comment type="caution">
    <text evidence="1">The sequence shown here is derived from an EMBL/GenBank/DDBJ whole genome shotgun (WGS) entry which is preliminary data.</text>
</comment>
<dbReference type="EMBL" id="BSOS01000067">
    <property type="protein sequence ID" value="GLR67562.1"/>
    <property type="molecule type" value="Genomic_DNA"/>
</dbReference>
<dbReference type="SUPFAM" id="SSF69279">
    <property type="entry name" value="Phage tail proteins"/>
    <property type="match status" value="1"/>
</dbReference>
<protein>
    <submittedName>
        <fullName evidence="1">Uncharacterized protein</fullName>
    </submittedName>
</protein>
<gene>
    <name evidence="1" type="ORF">GCM10010909_22430</name>
</gene>
<sequence>MPGAVELEIESVAYFSADRFRISFAVGAAGFTTIAYFSSLGLEVITIEAALDGYGMVPLLTGQIDNIQIDILENKAILTGRDLSARLIDTEVSETFVNQTASQIVTAVALRHQLTPNVTATAALVGQYYQLDHARTALGLNSRVMTEWNLLSALAEAENYELSVVGTVLNFGPPQPGVPVFFTPRRFMALSLDVAASLPGGTVVKSWNCRNKAVVTQSKGSGLVTTLVRPNLTQVQAQTLAAGHLANLARHATILFGTMPANLAMMPGMQITLGGTNSTFDQNYTITEILRLFDIKSGFLQTIRAYATS</sequence>
<name>A0ABQ6A789_9PROT</name>
<keyword evidence="2" id="KW-1185">Reference proteome</keyword>
<dbReference type="RefSeq" id="WP_284258299.1">
    <property type="nucleotide sequence ID" value="NZ_BSOS01000067.1"/>
</dbReference>
<accession>A0ABQ6A789</accession>
<reference evidence="2" key="1">
    <citation type="journal article" date="2019" name="Int. J. Syst. Evol. Microbiol.">
        <title>The Global Catalogue of Microorganisms (GCM) 10K type strain sequencing project: providing services to taxonomists for standard genome sequencing and annotation.</title>
        <authorList>
            <consortium name="The Broad Institute Genomics Platform"/>
            <consortium name="The Broad Institute Genome Sequencing Center for Infectious Disease"/>
            <person name="Wu L."/>
            <person name="Ma J."/>
        </authorList>
    </citation>
    <scope>NUCLEOTIDE SEQUENCE [LARGE SCALE GENOMIC DNA]</scope>
    <source>
        <strain evidence="2">NBRC 112502</strain>
    </source>
</reference>